<dbReference type="PROSITE" id="PS50175">
    <property type="entry name" value="ASP_PROT_RETROV"/>
    <property type="match status" value="1"/>
</dbReference>
<sequence>METDSRSTNIKRLHVRDKLSNETFLVDTGADISVIPKPKGWQRKPTKLKLYAVSSSPIDIFGVTRRELDVGFPYKLSWNFTIADVPLSIIGADLLSQYHLPDLKLKKLVDGNQFVHAPAFAKSVQPLQISLIAPNHKYANIINKFPRVFGSNQFSSTKKRGIFHYILTTGPPIAQRARRLAPAKLKAAKREFQRICEQNICRPSNSD</sequence>
<keyword evidence="3" id="KW-1185">Reference proteome</keyword>
<protein>
    <submittedName>
        <fullName evidence="4">Uncharacterized protein LOC108625794</fullName>
    </submittedName>
</protein>
<feature type="domain" description="Peptidase A2" evidence="2">
    <location>
        <begin position="22"/>
        <end position="94"/>
    </location>
</feature>
<dbReference type="GO" id="GO:0004190">
    <property type="term" value="F:aspartic-type endopeptidase activity"/>
    <property type="evidence" value="ECO:0007669"/>
    <property type="project" value="InterPro"/>
</dbReference>
<dbReference type="GeneID" id="108625794"/>
<dbReference type="InterPro" id="IPR018061">
    <property type="entry name" value="Retropepsins"/>
</dbReference>
<dbReference type="InterPro" id="IPR021109">
    <property type="entry name" value="Peptidase_aspartic_dom_sf"/>
</dbReference>
<dbReference type="Gene3D" id="2.40.70.10">
    <property type="entry name" value="Acid Proteases"/>
    <property type="match status" value="1"/>
</dbReference>
<dbReference type="Proteomes" id="UP000694925">
    <property type="component" value="Unplaced"/>
</dbReference>
<dbReference type="GO" id="GO:0006508">
    <property type="term" value="P:proteolysis"/>
    <property type="evidence" value="ECO:0007669"/>
    <property type="project" value="InterPro"/>
</dbReference>
<dbReference type="InterPro" id="IPR001969">
    <property type="entry name" value="Aspartic_peptidase_AS"/>
</dbReference>
<dbReference type="RefSeq" id="XP_017881561.1">
    <property type="nucleotide sequence ID" value="XM_018026072.1"/>
</dbReference>
<dbReference type="KEGG" id="ccal:108625794"/>
<dbReference type="PROSITE" id="PS00141">
    <property type="entry name" value="ASP_PROTEASE"/>
    <property type="match status" value="1"/>
</dbReference>
<dbReference type="Pfam" id="PF00077">
    <property type="entry name" value="RVP"/>
    <property type="match status" value="1"/>
</dbReference>
<evidence type="ECO:0000256" key="1">
    <source>
        <dbReference type="ARBA" id="ARBA00022801"/>
    </source>
</evidence>
<reference evidence="4" key="1">
    <citation type="submission" date="2025-08" db="UniProtKB">
        <authorList>
            <consortium name="RefSeq"/>
        </authorList>
    </citation>
    <scope>IDENTIFICATION</scope>
    <source>
        <tissue evidence="4">Whole body</tissue>
    </source>
</reference>
<evidence type="ECO:0000313" key="4">
    <source>
        <dbReference type="RefSeq" id="XP_017881561.1"/>
    </source>
</evidence>
<dbReference type="AlphaFoldDB" id="A0AAJ7J0M0"/>
<dbReference type="InterPro" id="IPR001995">
    <property type="entry name" value="Peptidase_A2_cat"/>
</dbReference>
<evidence type="ECO:0000259" key="2">
    <source>
        <dbReference type="PROSITE" id="PS50175"/>
    </source>
</evidence>
<name>A0AAJ7J0M0_9HYME</name>
<proteinExistence type="predicted"/>
<dbReference type="SUPFAM" id="SSF50630">
    <property type="entry name" value="Acid proteases"/>
    <property type="match status" value="1"/>
</dbReference>
<keyword evidence="1" id="KW-0378">Hydrolase</keyword>
<accession>A0AAJ7J0M0</accession>
<evidence type="ECO:0000313" key="3">
    <source>
        <dbReference type="Proteomes" id="UP000694925"/>
    </source>
</evidence>
<gene>
    <name evidence="4" type="primary">LOC108625794</name>
</gene>
<organism evidence="3 4">
    <name type="scientific">Ceratina calcarata</name>
    <dbReference type="NCBI Taxonomy" id="156304"/>
    <lineage>
        <taxon>Eukaryota</taxon>
        <taxon>Metazoa</taxon>
        <taxon>Ecdysozoa</taxon>
        <taxon>Arthropoda</taxon>
        <taxon>Hexapoda</taxon>
        <taxon>Insecta</taxon>
        <taxon>Pterygota</taxon>
        <taxon>Neoptera</taxon>
        <taxon>Endopterygota</taxon>
        <taxon>Hymenoptera</taxon>
        <taxon>Apocrita</taxon>
        <taxon>Aculeata</taxon>
        <taxon>Apoidea</taxon>
        <taxon>Anthophila</taxon>
        <taxon>Apidae</taxon>
        <taxon>Ceratina</taxon>
        <taxon>Zadontomerus</taxon>
    </lineage>
</organism>